<name>A0A9P7C0P5_9FUNG</name>
<evidence type="ECO:0000313" key="3">
    <source>
        <dbReference type="Proteomes" id="UP000740926"/>
    </source>
</evidence>
<dbReference type="Proteomes" id="UP000740926">
    <property type="component" value="Unassembled WGS sequence"/>
</dbReference>
<feature type="compositionally biased region" description="Basic residues" evidence="1">
    <location>
        <begin position="61"/>
        <end position="72"/>
    </location>
</feature>
<reference evidence="2 3" key="1">
    <citation type="journal article" date="2020" name="Microb. Genom.">
        <title>Genetic diversity of clinical and environmental Mucorales isolates obtained from an investigation of mucormycosis cases among solid organ transplant recipients.</title>
        <authorList>
            <person name="Nguyen M.H."/>
            <person name="Kaul D."/>
            <person name="Muto C."/>
            <person name="Cheng S.J."/>
            <person name="Richter R.A."/>
            <person name="Bruno V.M."/>
            <person name="Liu G."/>
            <person name="Beyhan S."/>
            <person name="Sundermann A.J."/>
            <person name="Mounaud S."/>
            <person name="Pasculle A.W."/>
            <person name="Nierman W.C."/>
            <person name="Driscoll E."/>
            <person name="Cumbie R."/>
            <person name="Clancy C.J."/>
            <person name="Dupont C.L."/>
        </authorList>
    </citation>
    <scope>NUCLEOTIDE SEQUENCE [LARGE SCALE GENOMIC DNA]</scope>
    <source>
        <strain evidence="2 3">GL24</strain>
    </source>
</reference>
<comment type="caution">
    <text evidence="2">The sequence shown here is derived from an EMBL/GenBank/DDBJ whole genome shotgun (WGS) entry which is preliminary data.</text>
</comment>
<organism evidence="2 3">
    <name type="scientific">Rhizopus delemar</name>
    <dbReference type="NCBI Taxonomy" id="936053"/>
    <lineage>
        <taxon>Eukaryota</taxon>
        <taxon>Fungi</taxon>
        <taxon>Fungi incertae sedis</taxon>
        <taxon>Mucoromycota</taxon>
        <taxon>Mucoromycotina</taxon>
        <taxon>Mucoromycetes</taxon>
        <taxon>Mucorales</taxon>
        <taxon>Mucorineae</taxon>
        <taxon>Rhizopodaceae</taxon>
        <taxon>Rhizopus</taxon>
    </lineage>
</organism>
<feature type="compositionally biased region" description="Basic and acidic residues" evidence="1">
    <location>
        <begin position="77"/>
        <end position="89"/>
    </location>
</feature>
<evidence type="ECO:0000256" key="1">
    <source>
        <dbReference type="SAM" id="MobiDB-lite"/>
    </source>
</evidence>
<accession>A0A9P7C0P5</accession>
<feature type="region of interest" description="Disordered" evidence="1">
    <location>
        <begin position="42"/>
        <end position="112"/>
    </location>
</feature>
<dbReference type="AlphaFoldDB" id="A0A9P7C0P5"/>
<feature type="compositionally biased region" description="Basic residues" evidence="1">
    <location>
        <begin position="42"/>
        <end position="52"/>
    </location>
</feature>
<evidence type="ECO:0000313" key="2">
    <source>
        <dbReference type="EMBL" id="KAG1530378.1"/>
    </source>
</evidence>
<dbReference type="EMBL" id="JAANIU010012586">
    <property type="protein sequence ID" value="KAG1530378.1"/>
    <property type="molecule type" value="Genomic_DNA"/>
</dbReference>
<feature type="compositionally biased region" description="Basic residues" evidence="1">
    <location>
        <begin position="99"/>
        <end position="112"/>
    </location>
</feature>
<keyword evidence="3" id="KW-1185">Reference proteome</keyword>
<gene>
    <name evidence="2" type="ORF">G6F50_017358</name>
</gene>
<protein>
    <submittedName>
        <fullName evidence="2">Uncharacterized protein</fullName>
    </submittedName>
</protein>
<sequence length="112" mass="12830">MIARFGGDVVNKGYHVTTTIDSPLQTAANLAVRDGLLLCRRPRRAPARHVRPVRPAAGDRRQHRRRRQRHRGAGQPQRDRAASRRRQVDQQDPGQAGAARRHRARARRRQGR</sequence>
<proteinExistence type="predicted"/>